<gene>
    <name evidence="7" type="ORF">H2200_008616</name>
</gene>
<dbReference type="PANTHER" id="PTHR23502:SF34">
    <property type="entry name" value="PROTEIN HOL1"/>
    <property type="match status" value="1"/>
</dbReference>
<dbReference type="AlphaFoldDB" id="A0AA39CFH3"/>
<proteinExistence type="predicted"/>
<feature type="transmembrane region" description="Helical" evidence="5">
    <location>
        <begin position="398"/>
        <end position="417"/>
    </location>
</feature>
<dbReference type="SUPFAM" id="SSF103473">
    <property type="entry name" value="MFS general substrate transporter"/>
    <property type="match status" value="1"/>
</dbReference>
<dbReference type="GO" id="GO:0005886">
    <property type="term" value="C:plasma membrane"/>
    <property type="evidence" value="ECO:0007669"/>
    <property type="project" value="TreeGrafter"/>
</dbReference>
<dbReference type="InterPro" id="IPR036259">
    <property type="entry name" value="MFS_trans_sf"/>
</dbReference>
<feature type="domain" description="Major facilitator superfamily (MFS) profile" evidence="6">
    <location>
        <begin position="56"/>
        <end position="498"/>
    </location>
</feature>
<feature type="transmembrane region" description="Helical" evidence="5">
    <location>
        <begin position="313"/>
        <end position="336"/>
    </location>
</feature>
<keyword evidence="3 5" id="KW-1133">Transmembrane helix</keyword>
<evidence type="ECO:0000256" key="2">
    <source>
        <dbReference type="ARBA" id="ARBA00022692"/>
    </source>
</evidence>
<keyword evidence="4 5" id="KW-0472">Membrane</keyword>
<name>A0AA39CFH3_9EURO</name>
<keyword evidence="2 5" id="KW-0812">Transmembrane</keyword>
<dbReference type="InterPro" id="IPR011701">
    <property type="entry name" value="MFS"/>
</dbReference>
<dbReference type="Proteomes" id="UP001172673">
    <property type="component" value="Unassembled WGS sequence"/>
</dbReference>
<feature type="transmembrane region" description="Helical" evidence="5">
    <location>
        <begin position="191"/>
        <end position="214"/>
    </location>
</feature>
<evidence type="ECO:0000256" key="4">
    <source>
        <dbReference type="ARBA" id="ARBA00023136"/>
    </source>
</evidence>
<feature type="transmembrane region" description="Helical" evidence="5">
    <location>
        <begin position="54"/>
        <end position="83"/>
    </location>
</feature>
<dbReference type="PANTHER" id="PTHR23502">
    <property type="entry name" value="MAJOR FACILITATOR SUPERFAMILY"/>
    <property type="match status" value="1"/>
</dbReference>
<feature type="transmembrane region" description="Helical" evidence="5">
    <location>
        <begin position="163"/>
        <end position="184"/>
    </location>
</feature>
<feature type="transmembrane region" description="Helical" evidence="5">
    <location>
        <begin position="423"/>
        <end position="443"/>
    </location>
</feature>
<dbReference type="Gene3D" id="1.20.1250.20">
    <property type="entry name" value="MFS general substrate transporter like domains"/>
    <property type="match status" value="1"/>
</dbReference>
<evidence type="ECO:0000259" key="6">
    <source>
        <dbReference type="PROSITE" id="PS50850"/>
    </source>
</evidence>
<sequence length="498" mass="54229">MEDISHVETTDEKPRVRNLGTVRLRRHGTHEIILVPTPSNDPNDPLNWSKPYRWYIAALTCLAMFLAQFLAAGPSVAMIRIVIDLFGTPPKSPSFPDSISKASYFFTGVAFVQGMVNLFSMPIIIKFGRRPVYVVSFLIYGAASLWCGRANSFASELCARLLLGLAGGSAETLAPLTIADIFFLHERGLVMGLYSAAVSAGTGGGILISGLITINQSWRVIYYIITALTWSLVLAIIFTMPETAYARNAIRASDLDREEFESEAIKEYATTLEEARSQENVPAKKSYVQQLKLFNSVLTKEPFFKLLWRPVPLLLLPAVLWGMLTLSVMVSAAVAISSNFAAAFAITYGWSSWQSGVAWSANVIGALIGVAGGGWLSDKSADFLTKRNDGIREAEMRLPIVTLSLIASPLASVLYGVGLDQKLHWIVPVLSLGFCESPTVLFFTESDKLTGREVGFAITLGVNSVVVYIIDAYRPIAGEAIVAMLSFKGKFSAPVIST</sequence>
<evidence type="ECO:0000256" key="5">
    <source>
        <dbReference type="SAM" id="Phobius"/>
    </source>
</evidence>
<feature type="transmembrane region" description="Helical" evidence="5">
    <location>
        <begin position="220"/>
        <end position="241"/>
    </location>
</feature>
<comment type="caution">
    <text evidence="7">The sequence shown here is derived from an EMBL/GenBank/DDBJ whole genome shotgun (WGS) entry which is preliminary data.</text>
</comment>
<dbReference type="InterPro" id="IPR020846">
    <property type="entry name" value="MFS_dom"/>
</dbReference>
<evidence type="ECO:0000256" key="1">
    <source>
        <dbReference type="ARBA" id="ARBA00004141"/>
    </source>
</evidence>
<evidence type="ECO:0000313" key="7">
    <source>
        <dbReference type="EMBL" id="KAJ9606608.1"/>
    </source>
</evidence>
<feature type="transmembrane region" description="Helical" evidence="5">
    <location>
        <begin position="132"/>
        <end position="151"/>
    </location>
</feature>
<dbReference type="GO" id="GO:0022857">
    <property type="term" value="F:transmembrane transporter activity"/>
    <property type="evidence" value="ECO:0007669"/>
    <property type="project" value="InterPro"/>
</dbReference>
<feature type="transmembrane region" description="Helical" evidence="5">
    <location>
        <begin position="356"/>
        <end position="377"/>
    </location>
</feature>
<dbReference type="PROSITE" id="PS50850">
    <property type="entry name" value="MFS"/>
    <property type="match status" value="1"/>
</dbReference>
<organism evidence="7 8">
    <name type="scientific">Cladophialophora chaetospira</name>
    <dbReference type="NCBI Taxonomy" id="386627"/>
    <lineage>
        <taxon>Eukaryota</taxon>
        <taxon>Fungi</taxon>
        <taxon>Dikarya</taxon>
        <taxon>Ascomycota</taxon>
        <taxon>Pezizomycotina</taxon>
        <taxon>Eurotiomycetes</taxon>
        <taxon>Chaetothyriomycetidae</taxon>
        <taxon>Chaetothyriales</taxon>
        <taxon>Herpotrichiellaceae</taxon>
        <taxon>Cladophialophora</taxon>
    </lineage>
</organism>
<dbReference type="EMBL" id="JAPDRK010000013">
    <property type="protein sequence ID" value="KAJ9606608.1"/>
    <property type="molecule type" value="Genomic_DNA"/>
</dbReference>
<dbReference type="Pfam" id="PF07690">
    <property type="entry name" value="MFS_1"/>
    <property type="match status" value="1"/>
</dbReference>
<evidence type="ECO:0000256" key="3">
    <source>
        <dbReference type="ARBA" id="ARBA00022989"/>
    </source>
</evidence>
<protein>
    <recommendedName>
        <fullName evidence="6">Major facilitator superfamily (MFS) profile domain-containing protein</fullName>
    </recommendedName>
</protein>
<evidence type="ECO:0000313" key="8">
    <source>
        <dbReference type="Proteomes" id="UP001172673"/>
    </source>
</evidence>
<reference evidence="7" key="1">
    <citation type="submission" date="2022-10" db="EMBL/GenBank/DDBJ databases">
        <title>Culturing micro-colonial fungi from biological soil crusts in the Mojave desert and describing Neophaeococcomyces mojavensis, and introducing the new genera and species Taxawa tesnikishii.</title>
        <authorList>
            <person name="Kurbessoian T."/>
            <person name="Stajich J.E."/>
        </authorList>
    </citation>
    <scope>NUCLEOTIDE SEQUENCE</scope>
    <source>
        <strain evidence="7">TK_41</strain>
    </source>
</reference>
<keyword evidence="8" id="KW-1185">Reference proteome</keyword>
<comment type="subcellular location">
    <subcellularLocation>
        <location evidence="1">Membrane</location>
        <topology evidence="1">Multi-pass membrane protein</topology>
    </subcellularLocation>
</comment>
<feature type="transmembrane region" description="Helical" evidence="5">
    <location>
        <begin position="103"/>
        <end position="125"/>
    </location>
</feature>
<accession>A0AA39CFH3</accession>